<sequence length="42" mass="4751">MASSRRCPRVKQNYTYDGLDRLATRNSAPFTYAGLEKEPATD</sequence>
<dbReference type="Proteomes" id="UP000198802">
    <property type="component" value="Unassembled WGS sequence"/>
</dbReference>
<feature type="non-terminal residue" evidence="1">
    <location>
        <position position="42"/>
    </location>
</feature>
<accession>A0A0S4R1A7</accession>
<name>A0A0S4R1A7_9ACTN</name>
<proteinExistence type="predicted"/>
<dbReference type="AlphaFoldDB" id="A0A0S4R1A7"/>
<dbReference type="EMBL" id="FAOZ01000067">
    <property type="protein sequence ID" value="CUU61247.1"/>
    <property type="molecule type" value="Genomic_DNA"/>
</dbReference>
<reference evidence="2" key="1">
    <citation type="submission" date="2015-11" db="EMBL/GenBank/DDBJ databases">
        <authorList>
            <person name="Varghese N."/>
        </authorList>
    </citation>
    <scope>NUCLEOTIDE SEQUENCE [LARGE SCALE GENOMIC DNA]</scope>
    <source>
        <strain evidence="2">DSM 45899</strain>
    </source>
</reference>
<keyword evidence="2" id="KW-1185">Reference proteome</keyword>
<gene>
    <name evidence="1" type="ORF">Ga0074812_1679</name>
</gene>
<organism evidence="1 2">
    <name type="scientific">Parafrankia irregularis</name>
    <dbReference type="NCBI Taxonomy" id="795642"/>
    <lineage>
        <taxon>Bacteria</taxon>
        <taxon>Bacillati</taxon>
        <taxon>Actinomycetota</taxon>
        <taxon>Actinomycetes</taxon>
        <taxon>Frankiales</taxon>
        <taxon>Frankiaceae</taxon>
        <taxon>Parafrankia</taxon>
    </lineage>
</organism>
<evidence type="ECO:0000313" key="2">
    <source>
        <dbReference type="Proteomes" id="UP000198802"/>
    </source>
</evidence>
<evidence type="ECO:0008006" key="3">
    <source>
        <dbReference type="Google" id="ProtNLM"/>
    </source>
</evidence>
<protein>
    <recommendedName>
        <fullName evidence="3">YD repeat-containing protein</fullName>
    </recommendedName>
</protein>
<evidence type="ECO:0000313" key="1">
    <source>
        <dbReference type="EMBL" id="CUU61247.1"/>
    </source>
</evidence>